<dbReference type="AlphaFoldDB" id="A0A4Z0VY85"/>
<name>A0A4Z0VY85_9BACT</name>
<dbReference type="EMBL" id="SRME01000008">
    <property type="protein sequence ID" value="TGG86784.1"/>
    <property type="molecule type" value="Genomic_DNA"/>
</dbReference>
<dbReference type="InterPro" id="IPR025911">
    <property type="entry name" value="ToxN/AbiQ_toxin"/>
</dbReference>
<proteinExistence type="predicted"/>
<dbReference type="Gene3D" id="3.10.129.130">
    <property type="match status" value="1"/>
</dbReference>
<accession>A0A4Z0VY85</accession>
<reference evidence="1 2" key="1">
    <citation type="submission" date="2019-04" db="EMBL/GenBank/DDBJ databases">
        <title>Draft genome sequence data and analysis of a Fermenting Bacterium, Geotoga petraea strain HO-Geo1, isolated from heavy-oil petroleum reservoir in Russia.</title>
        <authorList>
            <person name="Grouzdev D.S."/>
            <person name="Semenova E.M."/>
            <person name="Sokolova D.S."/>
            <person name="Tourova T.P."/>
            <person name="Poltaraus A.B."/>
            <person name="Nazina T.N."/>
        </authorList>
    </citation>
    <scope>NUCLEOTIDE SEQUENCE [LARGE SCALE GENOMIC DNA]</scope>
    <source>
        <strain evidence="1 2">HO-Geo1</strain>
    </source>
</reference>
<gene>
    <name evidence="1" type="ORF">E4650_09750</name>
</gene>
<comment type="caution">
    <text evidence="1">The sequence shown here is derived from an EMBL/GenBank/DDBJ whole genome shotgun (WGS) entry which is preliminary data.</text>
</comment>
<sequence>MYFYRINKNYIDYLRNFDKNVRKKPNRVYIGIVLSLENYNYFVPLSSPKTKHQKMKNNIDFLKIDKGNLGVLNFNNMIPVDKKDLLYIDFSNIQDIKYKNLLINQYRWIDSNKIKIFKKAEKLYNKFIKNELIKNVKERCCNFLLLEDKLEL</sequence>
<dbReference type="InterPro" id="IPR053735">
    <property type="entry name" value="Type_III_TA_endoRNase"/>
</dbReference>
<dbReference type="GO" id="GO:0004521">
    <property type="term" value="F:RNA endonuclease activity"/>
    <property type="evidence" value="ECO:0007669"/>
    <property type="project" value="InterPro"/>
</dbReference>
<dbReference type="GO" id="GO:0003723">
    <property type="term" value="F:RNA binding"/>
    <property type="evidence" value="ECO:0007669"/>
    <property type="project" value="InterPro"/>
</dbReference>
<dbReference type="Pfam" id="PF13958">
    <property type="entry name" value="ToxN_toxin"/>
    <property type="match status" value="1"/>
</dbReference>
<dbReference type="Proteomes" id="UP000297288">
    <property type="component" value="Unassembled WGS sequence"/>
</dbReference>
<dbReference type="OrthoDB" id="1655812at2"/>
<organism evidence="1 2">
    <name type="scientific">Geotoga petraea</name>
    <dbReference type="NCBI Taxonomy" id="28234"/>
    <lineage>
        <taxon>Bacteria</taxon>
        <taxon>Thermotogati</taxon>
        <taxon>Thermotogota</taxon>
        <taxon>Thermotogae</taxon>
        <taxon>Petrotogales</taxon>
        <taxon>Petrotogaceae</taxon>
        <taxon>Geotoga</taxon>
    </lineage>
</organism>
<evidence type="ECO:0000313" key="1">
    <source>
        <dbReference type="EMBL" id="TGG86784.1"/>
    </source>
</evidence>
<evidence type="ECO:0000313" key="2">
    <source>
        <dbReference type="Proteomes" id="UP000297288"/>
    </source>
</evidence>
<protein>
    <submittedName>
        <fullName evidence="1">Type III toxin-antitoxin system ToxN/AbiQ family toxin</fullName>
    </submittedName>
</protein>